<dbReference type="GO" id="GO:0046872">
    <property type="term" value="F:metal ion binding"/>
    <property type="evidence" value="ECO:0007669"/>
    <property type="project" value="UniProtKB-KW"/>
</dbReference>
<dbReference type="HAMAP" id="MF_00168">
    <property type="entry name" value="Q_tRNA_Tgt"/>
    <property type="match status" value="1"/>
</dbReference>
<dbReference type="RefSeq" id="WP_151127400.1">
    <property type="nucleotide sequence ID" value="NZ_VZQZ01000002.1"/>
</dbReference>
<name>A0A7J4ZTJ9_9BACT</name>
<dbReference type="PANTHER" id="PTHR46499">
    <property type="entry name" value="QUEUINE TRNA-RIBOSYLTRANSFERASE"/>
    <property type="match status" value="1"/>
</dbReference>
<dbReference type="NCBIfam" id="TIGR00430">
    <property type="entry name" value="Q_tRNA_tgt"/>
    <property type="match status" value="1"/>
</dbReference>
<dbReference type="GO" id="GO:0005829">
    <property type="term" value="C:cytosol"/>
    <property type="evidence" value="ECO:0007669"/>
    <property type="project" value="TreeGrafter"/>
</dbReference>
<feature type="binding site" evidence="7">
    <location>
        <begin position="91"/>
        <end position="95"/>
    </location>
    <ligand>
        <name>substrate</name>
    </ligand>
</feature>
<dbReference type="InterPro" id="IPR050076">
    <property type="entry name" value="ArchSynthase1/Queuine_TRR"/>
</dbReference>
<dbReference type="UniPathway" id="UPA00392"/>
<reference evidence="9 10" key="1">
    <citation type="submission" date="2019-09" db="EMBL/GenBank/DDBJ databases">
        <title>Geobacter sp. Red96, a novel strain isolated from paddy soil.</title>
        <authorList>
            <person name="Xu Z."/>
            <person name="Masuda Y."/>
            <person name="Itoh H."/>
            <person name="Senoo K."/>
        </authorList>
    </citation>
    <scope>NUCLEOTIDE SEQUENCE [LARGE SCALE GENOMIC DNA]</scope>
    <source>
        <strain evidence="9 10">Red96</strain>
    </source>
</reference>
<feature type="active site" description="Nucleophile" evidence="7">
    <location>
        <position position="263"/>
    </location>
</feature>
<comment type="catalytic activity">
    <reaction evidence="6 7">
        <text>7-aminomethyl-7-carbaguanine + guanosine(34) in tRNA = 7-aminomethyl-7-carbaguanosine(34) in tRNA + guanine</text>
        <dbReference type="Rhea" id="RHEA:24104"/>
        <dbReference type="Rhea" id="RHEA-COMP:10341"/>
        <dbReference type="Rhea" id="RHEA-COMP:10342"/>
        <dbReference type="ChEBI" id="CHEBI:16235"/>
        <dbReference type="ChEBI" id="CHEBI:58703"/>
        <dbReference type="ChEBI" id="CHEBI:74269"/>
        <dbReference type="ChEBI" id="CHEBI:82833"/>
        <dbReference type="EC" id="2.4.2.29"/>
    </reaction>
</comment>
<dbReference type="EMBL" id="VZQZ01000002">
    <property type="protein sequence ID" value="KAB0666654.1"/>
    <property type="molecule type" value="Genomic_DNA"/>
</dbReference>
<evidence type="ECO:0000313" key="9">
    <source>
        <dbReference type="EMBL" id="KAB0666654.1"/>
    </source>
</evidence>
<keyword evidence="10" id="KW-1185">Reference proteome</keyword>
<proteinExistence type="inferred from homology"/>
<feature type="binding site" evidence="7">
    <location>
        <position position="144"/>
    </location>
    <ligand>
        <name>substrate</name>
    </ligand>
</feature>
<comment type="function">
    <text evidence="7">Catalyzes the base-exchange of a guanine (G) residue with the queuine precursor 7-aminomethyl-7-deazaguanine (PreQ1) at position 34 (anticodon wobble position) in tRNAs with GU(N) anticodons (tRNA-Asp, -Asn, -His and -Tyr). Catalysis occurs through a double-displacement mechanism. The nucleophile active site attacks the C1' of nucleotide 34 to detach the guanine base from the RNA, forming a covalent enzyme-RNA intermediate. The proton acceptor active site deprotonates the incoming PreQ1, allowing a nucleophilic attack on the C1' of the ribose to form the product. After dissociation, two additional enzymatic reactions on the tRNA convert PreQ1 to queuine (Q), resulting in the hypermodified nucleoside queuosine (7-(((4,5-cis-dihydroxy-2-cyclopenten-1-yl)amino)methyl)-7-deazaguanosine).</text>
</comment>
<keyword evidence="4 7" id="KW-0819">tRNA processing</keyword>
<evidence type="ECO:0000256" key="6">
    <source>
        <dbReference type="ARBA" id="ARBA00050112"/>
    </source>
</evidence>
<evidence type="ECO:0000256" key="4">
    <source>
        <dbReference type="ARBA" id="ARBA00022694"/>
    </source>
</evidence>
<dbReference type="Proteomes" id="UP000420562">
    <property type="component" value="Unassembled WGS sequence"/>
</dbReference>
<dbReference type="GO" id="GO:0008616">
    <property type="term" value="P:tRNA queuosine(34) biosynthetic process"/>
    <property type="evidence" value="ECO:0007669"/>
    <property type="project" value="UniProtKB-UniRule"/>
</dbReference>
<dbReference type="PANTHER" id="PTHR46499:SF1">
    <property type="entry name" value="QUEUINE TRNA-RIBOSYLTRANSFERASE"/>
    <property type="match status" value="1"/>
</dbReference>
<dbReference type="EC" id="2.4.2.29" evidence="7"/>
<evidence type="ECO:0000256" key="1">
    <source>
        <dbReference type="ARBA" id="ARBA00004691"/>
    </source>
</evidence>
<feature type="binding site" evidence="7">
    <location>
        <position position="303"/>
    </location>
    <ligand>
        <name>Zn(2+)</name>
        <dbReference type="ChEBI" id="CHEBI:29105"/>
    </ligand>
</feature>
<accession>A0A7J4ZTJ9</accession>
<evidence type="ECO:0000256" key="3">
    <source>
        <dbReference type="ARBA" id="ARBA00022679"/>
    </source>
</evidence>
<dbReference type="AlphaFoldDB" id="A0A7J4ZTJ9"/>
<dbReference type="Pfam" id="PF01702">
    <property type="entry name" value="TGT"/>
    <property type="match status" value="1"/>
</dbReference>
<keyword evidence="2 7" id="KW-0328">Glycosyltransferase</keyword>
<keyword evidence="7" id="KW-0862">Zinc</keyword>
<feature type="binding site" evidence="7">
    <location>
        <position position="186"/>
    </location>
    <ligand>
        <name>substrate</name>
    </ligand>
</feature>
<evidence type="ECO:0000313" key="10">
    <source>
        <dbReference type="Proteomes" id="UP000420562"/>
    </source>
</evidence>
<comment type="cofactor">
    <cofactor evidence="7">
        <name>Zn(2+)</name>
        <dbReference type="ChEBI" id="CHEBI:29105"/>
    </cofactor>
    <text evidence="7">Binds 1 zinc ion per subunit.</text>
</comment>
<keyword evidence="3 7" id="KW-0808">Transferase</keyword>
<dbReference type="GO" id="GO:0008479">
    <property type="term" value="F:tRNA-guanosine(34) queuine transglycosylase activity"/>
    <property type="evidence" value="ECO:0007669"/>
    <property type="project" value="UniProtKB-UniRule"/>
</dbReference>
<dbReference type="InterPro" id="IPR004803">
    <property type="entry name" value="TGT"/>
</dbReference>
<comment type="caution">
    <text evidence="9">The sequence shown here is derived from an EMBL/GenBank/DDBJ whole genome shotgun (WGS) entry which is preliminary data.</text>
</comment>
<feature type="active site" description="Proton acceptor" evidence="7">
    <location>
        <position position="91"/>
    </location>
</feature>
<sequence length="375" mass="42472">MLFQLIKKDKHCAARLGLITTSRGEIPTPIFMPVATHGAMKPLTPAQIEETGARIILSNTYHLHLQPGEGLVKKAGGLHKFMSWDKPILTDSGGFQVFSLPNKRITEDGVFFKHEVTGEEIYLDPASATRIQQDLGADIIMAFDECIPYPCDKAYAEQSTKKTIRWLKECRNAMTDNGQALFGIVQGSVYEDLRAMCAREMRKLDLPGYAIGGVSVGEGLELLKKVVGWTAPHLPENKPRYLMGVGLPEDILESVERGVDMFDCVIPTRYARSATLFTRRGKIRLTNKNYKRDFFPIDPSCDCYTCRHFTRAYLHHLFVANEVLSAILSALHNIHFYLTMMAEIREAIANDRFMEYKGAFLREYLGNERKVKRDE</sequence>
<feature type="region of interest" description="RNA binding" evidence="7">
    <location>
        <begin position="244"/>
        <end position="250"/>
    </location>
</feature>
<comment type="subunit">
    <text evidence="7">Homodimer. Within each dimer, one monomer is responsible for RNA recognition and catalysis, while the other monomer binds to the replacement base PreQ1.</text>
</comment>
<evidence type="ECO:0000256" key="7">
    <source>
        <dbReference type="HAMAP-Rule" id="MF_00168"/>
    </source>
</evidence>
<dbReference type="FunFam" id="3.20.20.105:FF:000001">
    <property type="entry name" value="Queuine tRNA-ribosyltransferase"/>
    <property type="match status" value="1"/>
</dbReference>
<feature type="region of interest" description="RNA binding; important for wobble base 34 recognition" evidence="7">
    <location>
        <begin position="268"/>
        <end position="272"/>
    </location>
</feature>
<evidence type="ECO:0000256" key="5">
    <source>
        <dbReference type="ARBA" id="ARBA00022785"/>
    </source>
</evidence>
<gene>
    <name evidence="7 9" type="primary">tgt</name>
    <name evidence="9" type="ORF">F6V25_04340</name>
</gene>
<dbReference type="NCBIfam" id="TIGR00449">
    <property type="entry name" value="tgt_general"/>
    <property type="match status" value="1"/>
</dbReference>
<comment type="similarity">
    <text evidence="7">Belongs to the queuine tRNA-ribosyltransferase family.</text>
</comment>
<feature type="binding site" evidence="7">
    <location>
        <position position="301"/>
    </location>
    <ligand>
        <name>Zn(2+)</name>
        <dbReference type="ChEBI" id="CHEBI:29105"/>
    </ligand>
</feature>
<feature type="binding site" evidence="7">
    <location>
        <position position="332"/>
    </location>
    <ligand>
        <name>Zn(2+)</name>
        <dbReference type="ChEBI" id="CHEBI:29105"/>
    </ligand>
</feature>
<dbReference type="InterPro" id="IPR036511">
    <property type="entry name" value="TGT-like_sf"/>
</dbReference>
<dbReference type="Gene3D" id="3.20.20.105">
    <property type="entry name" value="Queuine tRNA-ribosyltransferase-like"/>
    <property type="match status" value="1"/>
</dbReference>
<dbReference type="InterPro" id="IPR002616">
    <property type="entry name" value="tRNA_ribo_trans-like"/>
</dbReference>
<keyword evidence="7" id="KW-0479">Metal-binding</keyword>
<feature type="binding site" evidence="7">
    <location>
        <position position="306"/>
    </location>
    <ligand>
        <name>Zn(2+)</name>
        <dbReference type="ChEBI" id="CHEBI:29105"/>
    </ligand>
</feature>
<evidence type="ECO:0000256" key="2">
    <source>
        <dbReference type="ARBA" id="ARBA00022676"/>
    </source>
</evidence>
<keyword evidence="5 7" id="KW-0671">Queuosine biosynthesis</keyword>
<protein>
    <recommendedName>
        <fullName evidence="7">Queuine tRNA-ribosyltransferase</fullName>
        <ecNumber evidence="7">2.4.2.29</ecNumber>
    </recommendedName>
    <alternativeName>
        <fullName evidence="7">Guanine insertion enzyme</fullName>
    </alternativeName>
    <alternativeName>
        <fullName evidence="7">tRNA-guanine transglycosylase</fullName>
    </alternativeName>
</protein>
<organism evidence="9 10">
    <name type="scientific">Oryzomonas japonica</name>
    <dbReference type="NCBI Taxonomy" id="2603858"/>
    <lineage>
        <taxon>Bacteria</taxon>
        <taxon>Pseudomonadati</taxon>
        <taxon>Thermodesulfobacteriota</taxon>
        <taxon>Desulfuromonadia</taxon>
        <taxon>Geobacterales</taxon>
        <taxon>Geobacteraceae</taxon>
        <taxon>Oryzomonas</taxon>
    </lineage>
</organism>
<comment type="pathway">
    <text evidence="1 7">tRNA modification; tRNA-queuosine biosynthesis.</text>
</comment>
<feature type="binding site" evidence="7">
    <location>
        <position position="213"/>
    </location>
    <ligand>
        <name>substrate</name>
    </ligand>
</feature>
<evidence type="ECO:0000259" key="8">
    <source>
        <dbReference type="Pfam" id="PF01702"/>
    </source>
</evidence>
<feature type="domain" description="tRNA-guanine(15) transglycosylase-like" evidence="8">
    <location>
        <begin position="13"/>
        <end position="364"/>
    </location>
</feature>
<dbReference type="SUPFAM" id="SSF51713">
    <property type="entry name" value="tRNA-guanine transglycosylase"/>
    <property type="match status" value="1"/>
</dbReference>